<name>A0A2T3FLK1_9CLOT</name>
<keyword evidence="3" id="KW-1185">Reference proteome</keyword>
<accession>A0A2T3FLK1</accession>
<dbReference type="PANTHER" id="PTHR38450">
    <property type="entry name" value="STAGE V SPORULATION PROTEIN AC-RELATED"/>
    <property type="match status" value="1"/>
</dbReference>
<evidence type="ECO:0000313" key="3">
    <source>
        <dbReference type="Proteomes" id="UP000241048"/>
    </source>
</evidence>
<reference evidence="2 3" key="1">
    <citation type="submission" date="2018-03" db="EMBL/GenBank/DDBJ databases">
        <title>Lachnoclostridium SNUG30386 gen.nov., sp.nov., isolated from human faeces.</title>
        <authorList>
            <person name="Seo B."/>
            <person name="Jeon K."/>
            <person name="Ko G."/>
        </authorList>
    </citation>
    <scope>NUCLEOTIDE SEQUENCE [LARGE SCALE GENOMIC DNA]</scope>
    <source>
        <strain evidence="2 3">SNUG30386</strain>
    </source>
</reference>
<dbReference type="Pfam" id="PF03862">
    <property type="entry name" value="SpoVAC_SpoVAEB"/>
    <property type="match status" value="1"/>
</dbReference>
<dbReference type="RefSeq" id="WP_022359528.1">
    <property type="nucleotide sequence ID" value="NZ_DBFBUD010000249.1"/>
</dbReference>
<keyword evidence="1" id="KW-0472">Membrane</keyword>
<evidence type="ECO:0000313" key="2">
    <source>
        <dbReference type="EMBL" id="PST36103.1"/>
    </source>
</evidence>
<organism evidence="2 3">
    <name type="scientific">Clostridium fessum</name>
    <dbReference type="NCBI Taxonomy" id="2126740"/>
    <lineage>
        <taxon>Bacteria</taxon>
        <taxon>Bacillati</taxon>
        <taxon>Bacillota</taxon>
        <taxon>Clostridia</taxon>
        <taxon>Eubacteriales</taxon>
        <taxon>Clostridiaceae</taxon>
        <taxon>Clostridium</taxon>
    </lineage>
</organism>
<keyword evidence="1" id="KW-1133">Transmembrane helix</keyword>
<dbReference type="PANTHER" id="PTHR38450:SF2">
    <property type="entry name" value="STAGE V SPORULATION PROTEIN AEB"/>
    <property type="match status" value="1"/>
</dbReference>
<sequence length="118" mass="12248">MDYIKAFVTGGLLCAAVQILMDKTKLMPGRIMVLLVVCGSILGAIGLYEPYAKWAGSGATVPLLGFGNTLWKGVRDGIDKDGVLGLFTGGFTAGAAGISGALIFGYLSSLICKPKMKD</sequence>
<dbReference type="EMBL" id="PYLO01000005">
    <property type="protein sequence ID" value="PST36103.1"/>
    <property type="molecule type" value="Genomic_DNA"/>
</dbReference>
<dbReference type="GeneID" id="79841326"/>
<feature type="transmembrane region" description="Helical" evidence="1">
    <location>
        <begin position="83"/>
        <end position="107"/>
    </location>
</feature>
<keyword evidence="1" id="KW-0812">Transmembrane</keyword>
<dbReference type="Proteomes" id="UP000241048">
    <property type="component" value="Unassembled WGS sequence"/>
</dbReference>
<dbReference type="AlphaFoldDB" id="A0A2T3FLK1"/>
<proteinExistence type="predicted"/>
<comment type="caution">
    <text evidence="2">The sequence shown here is derived from an EMBL/GenBank/DDBJ whole genome shotgun (WGS) entry which is preliminary data.</text>
</comment>
<feature type="transmembrane region" description="Helical" evidence="1">
    <location>
        <begin position="31"/>
        <end position="48"/>
    </location>
</feature>
<protein>
    <submittedName>
        <fullName evidence="2">SpoVA/SpoVAEb family sporulation membrane protein</fullName>
    </submittedName>
</protein>
<gene>
    <name evidence="2" type="ORF">C7U56_12730</name>
</gene>
<dbReference type="InterPro" id="IPR005562">
    <property type="entry name" value="SpoVA"/>
</dbReference>
<evidence type="ECO:0000256" key="1">
    <source>
        <dbReference type="SAM" id="Phobius"/>
    </source>
</evidence>